<organism evidence="1 2">
    <name type="scientific">Xenopus laevis</name>
    <name type="common">African clawed frog</name>
    <dbReference type="NCBI Taxonomy" id="8355"/>
    <lineage>
        <taxon>Eukaryota</taxon>
        <taxon>Metazoa</taxon>
        <taxon>Chordata</taxon>
        <taxon>Craniata</taxon>
        <taxon>Vertebrata</taxon>
        <taxon>Euteleostomi</taxon>
        <taxon>Amphibia</taxon>
        <taxon>Batrachia</taxon>
        <taxon>Anura</taxon>
        <taxon>Pipoidea</taxon>
        <taxon>Pipidae</taxon>
        <taxon>Xenopodinae</taxon>
        <taxon>Xenopus</taxon>
        <taxon>Xenopus</taxon>
    </lineage>
</organism>
<protein>
    <submittedName>
        <fullName evidence="1">Uncharacterized protein</fullName>
    </submittedName>
</protein>
<proteinExistence type="predicted"/>
<feature type="non-terminal residue" evidence="1">
    <location>
        <position position="77"/>
    </location>
</feature>
<sequence>MEVYKLLTSKAASYILSSPRSKLCIDLKKWEVSLMYESPKGTKGASTLSKNIDKGDDMELTPATIGRPGGDCKLLCT</sequence>
<evidence type="ECO:0000313" key="1">
    <source>
        <dbReference type="EMBL" id="OCT74331.1"/>
    </source>
</evidence>
<dbReference type="EMBL" id="CM004477">
    <property type="protein sequence ID" value="OCT74331.1"/>
    <property type="molecule type" value="Genomic_DNA"/>
</dbReference>
<accession>A0A974CKI8</accession>
<dbReference type="Proteomes" id="UP000694892">
    <property type="component" value="Chromosome 6S"/>
</dbReference>
<name>A0A974CKI8_XENLA</name>
<reference evidence="2" key="1">
    <citation type="journal article" date="2016" name="Nature">
        <title>Genome evolution in the allotetraploid frog Xenopus laevis.</title>
        <authorList>
            <person name="Session A.M."/>
            <person name="Uno Y."/>
            <person name="Kwon T."/>
            <person name="Chapman J.A."/>
            <person name="Toyoda A."/>
            <person name="Takahashi S."/>
            <person name="Fukui A."/>
            <person name="Hikosaka A."/>
            <person name="Suzuki A."/>
            <person name="Kondo M."/>
            <person name="van Heeringen S.J."/>
            <person name="Quigley I."/>
            <person name="Heinz S."/>
            <person name="Ogino H."/>
            <person name="Ochi H."/>
            <person name="Hellsten U."/>
            <person name="Lyons J.B."/>
            <person name="Simakov O."/>
            <person name="Putnam N."/>
            <person name="Stites J."/>
            <person name="Kuroki Y."/>
            <person name="Tanaka T."/>
            <person name="Michiue T."/>
            <person name="Watanabe M."/>
            <person name="Bogdanovic O."/>
            <person name="Lister R."/>
            <person name="Georgiou G."/>
            <person name="Paranjpe S.S."/>
            <person name="van Kruijsbergen I."/>
            <person name="Shu S."/>
            <person name="Carlson J."/>
            <person name="Kinoshita T."/>
            <person name="Ohta Y."/>
            <person name="Mawaribuchi S."/>
            <person name="Jenkins J."/>
            <person name="Grimwood J."/>
            <person name="Schmutz J."/>
            <person name="Mitros T."/>
            <person name="Mozaffari S.V."/>
            <person name="Suzuki Y."/>
            <person name="Haramoto Y."/>
            <person name="Yamamoto T.S."/>
            <person name="Takagi C."/>
            <person name="Heald R."/>
            <person name="Miller K."/>
            <person name="Haudenschild C."/>
            <person name="Kitzman J."/>
            <person name="Nakayama T."/>
            <person name="Izutsu Y."/>
            <person name="Robert J."/>
            <person name="Fortriede J."/>
            <person name="Burns K."/>
            <person name="Lotay V."/>
            <person name="Karimi K."/>
            <person name="Yasuoka Y."/>
            <person name="Dichmann D.S."/>
            <person name="Flajnik M.F."/>
            <person name="Houston D.W."/>
            <person name="Shendure J."/>
            <person name="DuPasquier L."/>
            <person name="Vize P.D."/>
            <person name="Zorn A.M."/>
            <person name="Ito M."/>
            <person name="Marcotte E.M."/>
            <person name="Wallingford J.B."/>
            <person name="Ito Y."/>
            <person name="Asashima M."/>
            <person name="Ueno N."/>
            <person name="Matsuda Y."/>
            <person name="Veenstra G.J."/>
            <person name="Fujiyama A."/>
            <person name="Harland R.M."/>
            <person name="Taira M."/>
            <person name="Rokhsar D.S."/>
        </authorList>
    </citation>
    <scope>NUCLEOTIDE SEQUENCE [LARGE SCALE GENOMIC DNA]</scope>
    <source>
        <strain evidence="2">J</strain>
    </source>
</reference>
<evidence type="ECO:0000313" key="2">
    <source>
        <dbReference type="Proteomes" id="UP000694892"/>
    </source>
</evidence>
<dbReference type="AlphaFoldDB" id="A0A974CKI8"/>
<gene>
    <name evidence="1" type="ORF">XELAEV_18033297mg</name>
</gene>